<evidence type="ECO:0000256" key="4">
    <source>
        <dbReference type="ARBA" id="ARBA00009503"/>
    </source>
</evidence>
<dbReference type="InterPro" id="IPR045031">
    <property type="entry name" value="DHP_synth-like"/>
</dbReference>
<comment type="cofactor">
    <cofactor evidence="2">
        <name>Mg(2+)</name>
        <dbReference type="ChEBI" id="CHEBI:18420"/>
    </cofactor>
</comment>
<comment type="catalytic activity">
    <reaction evidence="1">
        <text>(7,8-dihydropterin-6-yl)methyl diphosphate + 4-aminobenzoate = 7,8-dihydropteroate + diphosphate</text>
        <dbReference type="Rhea" id="RHEA:19949"/>
        <dbReference type="ChEBI" id="CHEBI:17836"/>
        <dbReference type="ChEBI" id="CHEBI:17839"/>
        <dbReference type="ChEBI" id="CHEBI:33019"/>
        <dbReference type="ChEBI" id="CHEBI:72950"/>
        <dbReference type="EC" id="2.5.1.15"/>
    </reaction>
</comment>
<evidence type="ECO:0000256" key="12">
    <source>
        <dbReference type="ARBA" id="ARBA00053449"/>
    </source>
</evidence>
<keyword evidence="8" id="KW-0479">Metal-binding</keyword>
<evidence type="ECO:0000256" key="8">
    <source>
        <dbReference type="ARBA" id="ARBA00022723"/>
    </source>
</evidence>
<dbReference type="InterPro" id="IPR006390">
    <property type="entry name" value="DHP_synth_dom"/>
</dbReference>
<keyword evidence="9" id="KW-0460">Magnesium</keyword>
<evidence type="ECO:0000256" key="5">
    <source>
        <dbReference type="ARBA" id="ARBA00012458"/>
    </source>
</evidence>
<dbReference type="NCBIfam" id="TIGR01496">
    <property type="entry name" value="DHPS"/>
    <property type="match status" value="1"/>
</dbReference>
<dbReference type="GO" id="GO:0005829">
    <property type="term" value="C:cytosol"/>
    <property type="evidence" value="ECO:0007669"/>
    <property type="project" value="TreeGrafter"/>
</dbReference>
<evidence type="ECO:0000313" key="14">
    <source>
        <dbReference type="EMBL" id="MSS43262.1"/>
    </source>
</evidence>
<dbReference type="Pfam" id="PF00809">
    <property type="entry name" value="Pterin_bind"/>
    <property type="match status" value="1"/>
</dbReference>
<comment type="similarity">
    <text evidence="4">Belongs to the DHPS family.</text>
</comment>
<keyword evidence="7 14" id="KW-0808">Transferase</keyword>
<dbReference type="CDD" id="cd00739">
    <property type="entry name" value="DHPS"/>
    <property type="match status" value="1"/>
</dbReference>
<comment type="pathway">
    <text evidence="3">Cofactor biosynthesis; tetrahydrofolate biosynthesis; 7,8-dihydrofolate from 2-amino-4-hydroxy-6-hydroxymethyl-7,8-dihydropteridine diphosphate and 4-aminobenzoate: step 1/2.</text>
</comment>
<evidence type="ECO:0000313" key="15">
    <source>
        <dbReference type="Proteomes" id="UP000462760"/>
    </source>
</evidence>
<protein>
    <recommendedName>
        <fullName evidence="6">Dihydropteroate synthase</fullName>
        <ecNumber evidence="5">2.5.1.15</ecNumber>
    </recommendedName>
    <alternativeName>
        <fullName evidence="11">Dihydropteroate pyrophosphorylase</fullName>
    </alternativeName>
</protein>
<feature type="domain" description="Pterin-binding" evidence="13">
    <location>
        <begin position="17"/>
        <end position="272"/>
    </location>
</feature>
<keyword evidence="10" id="KW-0289">Folate biosynthesis</keyword>
<dbReference type="InterPro" id="IPR000489">
    <property type="entry name" value="Pterin-binding_dom"/>
</dbReference>
<dbReference type="EMBL" id="VULR01000006">
    <property type="protein sequence ID" value="MSS43262.1"/>
    <property type="molecule type" value="Genomic_DNA"/>
</dbReference>
<dbReference type="GO" id="GO:0046872">
    <property type="term" value="F:metal ion binding"/>
    <property type="evidence" value="ECO:0007669"/>
    <property type="project" value="UniProtKB-KW"/>
</dbReference>
<dbReference type="SUPFAM" id="SSF51717">
    <property type="entry name" value="Dihydropteroate synthetase-like"/>
    <property type="match status" value="1"/>
</dbReference>
<evidence type="ECO:0000256" key="3">
    <source>
        <dbReference type="ARBA" id="ARBA00004763"/>
    </source>
</evidence>
<evidence type="ECO:0000259" key="13">
    <source>
        <dbReference type="PROSITE" id="PS50972"/>
    </source>
</evidence>
<dbReference type="FunFam" id="3.20.20.20:FF:000006">
    <property type="entry name" value="Dihydropteroate synthase"/>
    <property type="match status" value="1"/>
</dbReference>
<dbReference type="UniPathway" id="UPA00077">
    <property type="reaction ID" value="UER00156"/>
</dbReference>
<evidence type="ECO:0000256" key="11">
    <source>
        <dbReference type="ARBA" id="ARBA00030193"/>
    </source>
</evidence>
<sequence length="278" mass="30998">MRHIELKDGTIYNFENMKIMGILNATDDSFFPDSRVPNVDNAVNRAMKMIEDGADILDIGGESTRPGSDPVTVEEEIGRVVPVIKGIREKNKDILISIDTYRSQTAEEAIKAGADIINDISAMTFDENMVDISLKYNVPVILMHIKGTPKNMQKNPHYDDVVKEVKDFLEERINFALKKGIKKDKLILDPGIGFGKNFDHNMKLIKGIDEFLVFDLPLLLAVSRKSSIGEALGGVPVEQRLEGTIAVSCYAALKDVDIIRVHDVLENSRAIKMTEVLK</sequence>
<dbReference type="GO" id="GO:0004156">
    <property type="term" value="F:dihydropteroate synthase activity"/>
    <property type="evidence" value="ECO:0007669"/>
    <property type="project" value="UniProtKB-EC"/>
</dbReference>
<comment type="function">
    <text evidence="12">Catalyzes the condensation of para-aminobenzoate (pABA) with 6-hydroxymethyl-7,8-dihydropterin diphosphate (DHPt-PP) to form 7,8-dihydropteroate (H2Pte), the immediate precursor of folate derivatives.</text>
</comment>
<evidence type="ECO:0000256" key="10">
    <source>
        <dbReference type="ARBA" id="ARBA00022909"/>
    </source>
</evidence>
<evidence type="ECO:0000256" key="1">
    <source>
        <dbReference type="ARBA" id="ARBA00000012"/>
    </source>
</evidence>
<dbReference type="GO" id="GO:0046654">
    <property type="term" value="P:tetrahydrofolate biosynthetic process"/>
    <property type="evidence" value="ECO:0007669"/>
    <property type="project" value="UniProtKB-UniPathway"/>
</dbReference>
<name>A0A844FH37_9FIRM</name>
<dbReference type="RefSeq" id="WP_154483940.1">
    <property type="nucleotide sequence ID" value="NZ_VULR01000006.1"/>
</dbReference>
<evidence type="ECO:0000256" key="6">
    <source>
        <dbReference type="ARBA" id="ARBA00016919"/>
    </source>
</evidence>
<evidence type="ECO:0000256" key="2">
    <source>
        <dbReference type="ARBA" id="ARBA00001946"/>
    </source>
</evidence>
<dbReference type="OrthoDB" id="9811744at2"/>
<gene>
    <name evidence="14" type="primary">folP</name>
    <name evidence="14" type="ORF">FYJ27_05885</name>
</gene>
<dbReference type="PROSITE" id="PS50972">
    <property type="entry name" value="PTERIN_BINDING"/>
    <property type="match status" value="1"/>
</dbReference>
<dbReference type="PANTHER" id="PTHR20941">
    <property type="entry name" value="FOLATE SYNTHESIS PROTEINS"/>
    <property type="match status" value="1"/>
</dbReference>
<dbReference type="Proteomes" id="UP000462760">
    <property type="component" value="Unassembled WGS sequence"/>
</dbReference>
<dbReference type="AlphaFoldDB" id="A0A844FH37"/>
<reference evidence="14 15" key="1">
    <citation type="submission" date="2019-08" db="EMBL/GenBank/DDBJ databases">
        <title>In-depth cultivation of the pig gut microbiome towards novel bacterial diversity and tailored functional studies.</title>
        <authorList>
            <person name="Wylensek D."/>
            <person name="Hitch T.C.A."/>
            <person name="Clavel T."/>
        </authorList>
    </citation>
    <scope>NUCLEOTIDE SEQUENCE [LARGE SCALE GENOMIC DNA]</scope>
    <source>
        <strain evidence="14 15">Med78-601-WT-4W-RMD-3</strain>
    </source>
</reference>
<dbReference type="PROSITE" id="PS00793">
    <property type="entry name" value="DHPS_2"/>
    <property type="match status" value="1"/>
</dbReference>
<dbReference type="EC" id="2.5.1.15" evidence="5"/>
<organism evidence="14 15">
    <name type="scientific">Anaerosalibacter bizertensis</name>
    <dbReference type="NCBI Taxonomy" id="932217"/>
    <lineage>
        <taxon>Bacteria</taxon>
        <taxon>Bacillati</taxon>
        <taxon>Bacillota</taxon>
        <taxon>Tissierellia</taxon>
        <taxon>Tissierellales</taxon>
        <taxon>Sporanaerobacteraceae</taxon>
        <taxon>Anaerosalibacter</taxon>
    </lineage>
</organism>
<dbReference type="Gene3D" id="3.20.20.20">
    <property type="entry name" value="Dihydropteroate synthase-like"/>
    <property type="match status" value="1"/>
</dbReference>
<proteinExistence type="inferred from homology"/>
<dbReference type="GO" id="GO:0046656">
    <property type="term" value="P:folic acid biosynthetic process"/>
    <property type="evidence" value="ECO:0007669"/>
    <property type="project" value="UniProtKB-KW"/>
</dbReference>
<accession>A0A844FH37</accession>
<evidence type="ECO:0000256" key="9">
    <source>
        <dbReference type="ARBA" id="ARBA00022842"/>
    </source>
</evidence>
<comment type="caution">
    <text evidence="14">The sequence shown here is derived from an EMBL/GenBank/DDBJ whole genome shotgun (WGS) entry which is preliminary data.</text>
</comment>
<dbReference type="PANTHER" id="PTHR20941:SF1">
    <property type="entry name" value="FOLIC ACID SYNTHESIS PROTEIN FOL1"/>
    <property type="match status" value="1"/>
</dbReference>
<dbReference type="InterPro" id="IPR011005">
    <property type="entry name" value="Dihydropteroate_synth-like_sf"/>
</dbReference>
<evidence type="ECO:0000256" key="7">
    <source>
        <dbReference type="ARBA" id="ARBA00022679"/>
    </source>
</evidence>